<dbReference type="GO" id="GO:0003677">
    <property type="term" value="F:DNA binding"/>
    <property type="evidence" value="ECO:0007669"/>
    <property type="project" value="UniProtKB-KW"/>
</dbReference>
<dbReference type="SUPFAM" id="SSF116734">
    <property type="entry name" value="DNA methylase specificity domain"/>
    <property type="match status" value="1"/>
</dbReference>
<sequence>MLPEKAGANEAASLPNTLQTTACHKGDTLISNIRPYFKKIVYCEDGCGCSTDVLCFTPVQPKYAAYLFSTLYADKFFAFMVAGSKGTKMPRGDKQQIMTYPVALPSDEELDEFNSLALPILAQLHSNKAESKRLSVTRDALLPKLMSGEIDVSSIQL</sequence>
<proteinExistence type="predicted"/>
<protein>
    <submittedName>
        <fullName evidence="3">Restriction endonuclease subunit S</fullName>
    </submittedName>
</protein>
<keyword evidence="1" id="KW-0680">Restriction system</keyword>
<dbReference type="InterPro" id="IPR052021">
    <property type="entry name" value="Type-I_RS_S_subunit"/>
</dbReference>
<evidence type="ECO:0000256" key="2">
    <source>
        <dbReference type="ARBA" id="ARBA00023125"/>
    </source>
</evidence>
<keyword evidence="3" id="KW-0540">Nuclease</keyword>
<dbReference type="EMBL" id="QRNS01000007">
    <property type="protein sequence ID" value="RHK64402.1"/>
    <property type="molecule type" value="Genomic_DNA"/>
</dbReference>
<dbReference type="Proteomes" id="UP000284152">
    <property type="component" value="Unassembled WGS sequence"/>
</dbReference>
<evidence type="ECO:0000313" key="4">
    <source>
        <dbReference type="Proteomes" id="UP000284152"/>
    </source>
</evidence>
<name>A0A415H877_9FIRM</name>
<dbReference type="InterPro" id="IPR044946">
    <property type="entry name" value="Restrct_endonuc_typeI_TRD_sf"/>
</dbReference>
<dbReference type="PANTHER" id="PTHR30408">
    <property type="entry name" value="TYPE-1 RESTRICTION ENZYME ECOKI SPECIFICITY PROTEIN"/>
    <property type="match status" value="1"/>
</dbReference>
<dbReference type="AlphaFoldDB" id="A0A415H877"/>
<accession>A0A415H877</accession>
<gene>
    <name evidence="3" type="ORF">DW054_06350</name>
</gene>
<keyword evidence="3" id="KW-0255">Endonuclease</keyword>
<dbReference type="GO" id="GO:0004519">
    <property type="term" value="F:endonuclease activity"/>
    <property type="evidence" value="ECO:0007669"/>
    <property type="project" value="UniProtKB-KW"/>
</dbReference>
<organism evidence="3 4">
    <name type="scientific">Dorea formicigenerans</name>
    <dbReference type="NCBI Taxonomy" id="39486"/>
    <lineage>
        <taxon>Bacteria</taxon>
        <taxon>Bacillati</taxon>
        <taxon>Bacillota</taxon>
        <taxon>Clostridia</taxon>
        <taxon>Lachnospirales</taxon>
        <taxon>Lachnospiraceae</taxon>
        <taxon>Dorea</taxon>
    </lineage>
</organism>
<reference evidence="3 4" key="1">
    <citation type="submission" date="2018-08" db="EMBL/GenBank/DDBJ databases">
        <title>A genome reference for cultivated species of the human gut microbiota.</title>
        <authorList>
            <person name="Zou Y."/>
            <person name="Xue W."/>
            <person name="Luo G."/>
        </authorList>
    </citation>
    <scope>NUCLEOTIDE SEQUENCE [LARGE SCALE GENOMIC DNA]</scope>
    <source>
        <strain evidence="3 4">AF42-21</strain>
    </source>
</reference>
<dbReference type="Gene3D" id="3.90.220.20">
    <property type="entry name" value="DNA methylase specificity domains"/>
    <property type="match status" value="1"/>
</dbReference>
<evidence type="ECO:0000256" key="1">
    <source>
        <dbReference type="ARBA" id="ARBA00022747"/>
    </source>
</evidence>
<keyword evidence="2" id="KW-0238">DNA-binding</keyword>
<dbReference type="PANTHER" id="PTHR30408:SF13">
    <property type="entry name" value="TYPE I RESTRICTION ENZYME HINDI SPECIFICITY SUBUNIT"/>
    <property type="match status" value="1"/>
</dbReference>
<comment type="caution">
    <text evidence="3">The sequence shown here is derived from an EMBL/GenBank/DDBJ whole genome shotgun (WGS) entry which is preliminary data.</text>
</comment>
<evidence type="ECO:0000313" key="3">
    <source>
        <dbReference type="EMBL" id="RHK64402.1"/>
    </source>
</evidence>
<keyword evidence="3" id="KW-0378">Hydrolase</keyword>
<dbReference type="GO" id="GO:0009307">
    <property type="term" value="P:DNA restriction-modification system"/>
    <property type="evidence" value="ECO:0007669"/>
    <property type="project" value="UniProtKB-KW"/>
</dbReference>